<dbReference type="RefSeq" id="WP_354471811.1">
    <property type="nucleotide sequence ID" value="NZ_JBEPSB010000008.1"/>
</dbReference>
<accession>A0ABV2PK75</accession>
<keyword evidence="2" id="KW-0964">Secreted</keyword>
<comment type="caution">
    <text evidence="5">The sequence shown here is derived from an EMBL/GenBank/DDBJ whole genome shotgun (WGS) entry which is preliminary data.</text>
</comment>
<dbReference type="EMBL" id="JBEPSB010000008">
    <property type="protein sequence ID" value="MET4561049.1"/>
    <property type="molecule type" value="Genomic_DNA"/>
</dbReference>
<evidence type="ECO:0000313" key="6">
    <source>
        <dbReference type="Proteomes" id="UP001549363"/>
    </source>
</evidence>
<gene>
    <name evidence="5" type="ORF">ABIA69_002194</name>
</gene>
<dbReference type="Pfam" id="PF24517">
    <property type="entry name" value="CBM96"/>
    <property type="match status" value="1"/>
</dbReference>
<dbReference type="Gene3D" id="2.60.120.970">
    <property type="match status" value="1"/>
</dbReference>
<protein>
    <recommendedName>
        <fullName evidence="4">Carbohydrate-binding module family 96 domain-containing protein</fullName>
    </recommendedName>
</protein>
<evidence type="ECO:0000256" key="1">
    <source>
        <dbReference type="ARBA" id="ARBA00004613"/>
    </source>
</evidence>
<evidence type="ECO:0000259" key="4">
    <source>
        <dbReference type="Pfam" id="PF24517"/>
    </source>
</evidence>
<dbReference type="NCBIfam" id="NF033679">
    <property type="entry name" value="DNRLRE_dom"/>
    <property type="match status" value="1"/>
</dbReference>
<keyword evidence="3" id="KW-0732">Signal</keyword>
<organism evidence="5 6">
    <name type="scientific">Lysinibacillus parviboronicapiens</name>
    <dbReference type="NCBI Taxonomy" id="436516"/>
    <lineage>
        <taxon>Bacteria</taxon>
        <taxon>Bacillati</taxon>
        <taxon>Bacillota</taxon>
        <taxon>Bacilli</taxon>
        <taxon>Bacillales</taxon>
        <taxon>Bacillaceae</taxon>
        <taxon>Lysinibacillus</taxon>
    </lineage>
</organism>
<evidence type="ECO:0000256" key="3">
    <source>
        <dbReference type="ARBA" id="ARBA00022729"/>
    </source>
</evidence>
<proteinExistence type="predicted"/>
<comment type="subcellular location">
    <subcellularLocation>
        <location evidence="1">Secreted</location>
    </subcellularLocation>
</comment>
<reference evidence="5 6" key="1">
    <citation type="submission" date="2024-06" db="EMBL/GenBank/DDBJ databases">
        <title>Sorghum-associated microbial communities from plants grown in Nebraska, USA.</title>
        <authorList>
            <person name="Schachtman D."/>
        </authorList>
    </citation>
    <scope>NUCLEOTIDE SEQUENCE [LARGE SCALE GENOMIC DNA]</scope>
    <source>
        <strain evidence="5 6">736</strain>
    </source>
</reference>
<dbReference type="Proteomes" id="UP001549363">
    <property type="component" value="Unassembled WGS sequence"/>
</dbReference>
<keyword evidence="6" id="KW-1185">Reference proteome</keyword>
<evidence type="ECO:0000313" key="5">
    <source>
        <dbReference type="EMBL" id="MET4561049.1"/>
    </source>
</evidence>
<name>A0ABV2PK75_9BACI</name>
<evidence type="ECO:0000256" key="2">
    <source>
        <dbReference type="ARBA" id="ARBA00022525"/>
    </source>
</evidence>
<feature type="domain" description="Carbohydrate-binding module family 96" evidence="4">
    <location>
        <begin position="133"/>
        <end position="293"/>
    </location>
</feature>
<sequence length="633" mass="71985">MEENNFNEGVTDPLLQQNTGEIVIASFHTDSPPHNSFKAKYSLIAVGNNDVFTEIIARPAENADINTYIIPRAYDETSKEIYINIMYRGNSEILTEIQPIGYNNLEAEIEIPPHNRMSTLYEIQQPPIITDIFNPTQDAFTREKIDYQTINYGGYSSMVVGRSHEDIWRSFVQFDLSSINPSYVLTDANLRLYYSNSIPQNITLEVLNANNSWSEYGITHLNRPTPIKLITNQFTVNKQAGYVEFNVFDIVKNWVALTQINNGFIIRVSNEITDGQVTFKTRESKLPPALVVEYYDSRIFSFGRSQHITEIFVYKRLNSDKNIEITVDSTFESSDQQTYLYVHRSEVPLDEDICVEITANKPYVPTELIVAIPKDHDITTEISVRNPRDSRILIEIIVNKPTIPIEISTSRRKEDEIDTELVVSKPCTHVEITIPTYRNSVIDTEIDINTIYASVVDTEIIVSKETIPTEITPRVIKNNNLYTEIAVSKPKIYIEIEVKYRNDIWVEIEPNIKSDILIELVVSKPTVEALVTARVYEDADSDAEIFVAYVSKINTEIIARKVSQINTEITSKAVSQINTDLSVSKPKILVEITIPTWDDSDIVTTIEPRVLMVHNTDTVIVVNGGVTGYAFIM</sequence>
<dbReference type="InterPro" id="IPR055372">
    <property type="entry name" value="CBM96"/>
</dbReference>